<proteinExistence type="predicted"/>
<feature type="domain" description="Xylose isomerase-like TIM barrel" evidence="1">
    <location>
        <begin position="59"/>
        <end position="287"/>
    </location>
</feature>
<dbReference type="STRING" id="651661.SAMN05660293_00960"/>
<dbReference type="OrthoDB" id="2561798at2"/>
<evidence type="ECO:0000259" key="1">
    <source>
        <dbReference type="Pfam" id="PF01261"/>
    </source>
</evidence>
<keyword evidence="3" id="KW-1185">Reference proteome</keyword>
<dbReference type="Gene3D" id="3.20.20.150">
    <property type="entry name" value="Divalent-metal-dependent TIM barrel enzymes"/>
    <property type="match status" value="1"/>
</dbReference>
<dbReference type="RefSeq" id="WP_082213480.1">
    <property type="nucleotide sequence ID" value="NZ_FUZA01000001.1"/>
</dbReference>
<dbReference type="InterPro" id="IPR050312">
    <property type="entry name" value="IolE/XylAMocC-like"/>
</dbReference>
<dbReference type="EMBL" id="FUZA01000001">
    <property type="protein sequence ID" value="SKB55300.1"/>
    <property type="molecule type" value="Genomic_DNA"/>
</dbReference>
<sequence>MSQNISRRDFLINSALAGAIAPILADNAFASNATKMADVPKINIFSKHLHFLNYADMADAAKELGFDGIDLTVRPKGHVLPENVETDLPKAAEAMKKAGFTPLMFCTAVEDAANPVDKKLLETASKLGFKYYRMNWYKYNEQQTIPQLLDQYKDKMAGLGQLNNQLGLTGCYQNHAGRLVGASMFEIWQILQKADPKSMGAQYDIRHATLEGGLSWQTGFNLIRPSIKTIVLKDFMWEKTNGKWGPKSVPLGEGMVDFKTYFKLLKDNKVDVPICLHLEYPLGGADQGADKITVDKKVVFDAMRRDLKRAKELWLEA</sequence>
<dbReference type="InterPro" id="IPR036237">
    <property type="entry name" value="Xyl_isomerase-like_sf"/>
</dbReference>
<evidence type="ECO:0000313" key="3">
    <source>
        <dbReference type="Proteomes" id="UP000190897"/>
    </source>
</evidence>
<dbReference type="GO" id="GO:0016853">
    <property type="term" value="F:isomerase activity"/>
    <property type="evidence" value="ECO:0007669"/>
    <property type="project" value="UniProtKB-KW"/>
</dbReference>
<dbReference type="Proteomes" id="UP000190897">
    <property type="component" value="Unassembled WGS sequence"/>
</dbReference>
<dbReference type="Pfam" id="PF01261">
    <property type="entry name" value="AP_endonuc_2"/>
    <property type="match status" value="1"/>
</dbReference>
<accession>A0A1T5C844</accession>
<dbReference type="SUPFAM" id="SSF51658">
    <property type="entry name" value="Xylose isomerase-like"/>
    <property type="match status" value="1"/>
</dbReference>
<name>A0A1T5C844_9BACT</name>
<dbReference type="InterPro" id="IPR013022">
    <property type="entry name" value="Xyl_isomerase-like_TIM-brl"/>
</dbReference>
<dbReference type="PROSITE" id="PS51318">
    <property type="entry name" value="TAT"/>
    <property type="match status" value="1"/>
</dbReference>
<protein>
    <submittedName>
        <fullName evidence="2">Sugar phosphate isomerase/epimerase</fullName>
    </submittedName>
</protein>
<dbReference type="AlphaFoldDB" id="A0A1T5C844"/>
<keyword evidence="2" id="KW-0413">Isomerase</keyword>
<evidence type="ECO:0000313" key="2">
    <source>
        <dbReference type="EMBL" id="SKB55300.1"/>
    </source>
</evidence>
<organism evidence="2 3">
    <name type="scientific">Dyadobacter psychrophilus</name>
    <dbReference type="NCBI Taxonomy" id="651661"/>
    <lineage>
        <taxon>Bacteria</taxon>
        <taxon>Pseudomonadati</taxon>
        <taxon>Bacteroidota</taxon>
        <taxon>Cytophagia</taxon>
        <taxon>Cytophagales</taxon>
        <taxon>Spirosomataceae</taxon>
        <taxon>Dyadobacter</taxon>
    </lineage>
</organism>
<gene>
    <name evidence="2" type="ORF">SAMN05660293_00960</name>
</gene>
<dbReference type="PANTHER" id="PTHR12110:SF41">
    <property type="entry name" value="INOSOSE DEHYDRATASE"/>
    <property type="match status" value="1"/>
</dbReference>
<dbReference type="PANTHER" id="PTHR12110">
    <property type="entry name" value="HYDROXYPYRUVATE ISOMERASE"/>
    <property type="match status" value="1"/>
</dbReference>
<dbReference type="InterPro" id="IPR006311">
    <property type="entry name" value="TAT_signal"/>
</dbReference>
<reference evidence="3" key="1">
    <citation type="submission" date="2017-02" db="EMBL/GenBank/DDBJ databases">
        <authorList>
            <person name="Varghese N."/>
            <person name="Submissions S."/>
        </authorList>
    </citation>
    <scope>NUCLEOTIDE SEQUENCE [LARGE SCALE GENOMIC DNA]</scope>
    <source>
        <strain evidence="3">DSM 22270</strain>
    </source>
</reference>